<feature type="region of interest" description="Disordered" evidence="1">
    <location>
        <begin position="1"/>
        <end position="24"/>
    </location>
</feature>
<accession>A0ABZ2TZL2</accession>
<gene>
    <name evidence="3" type="ORF">RVF87_17845</name>
</gene>
<proteinExistence type="predicted"/>
<dbReference type="InterPro" id="IPR002525">
    <property type="entry name" value="Transp_IS110-like_N"/>
</dbReference>
<dbReference type="Pfam" id="PF01548">
    <property type="entry name" value="DEDD_Tnp_IS110"/>
    <property type="match status" value="1"/>
</dbReference>
<dbReference type="RefSeq" id="WP_239589153.1">
    <property type="nucleotide sequence ID" value="NZ_JAFBGB010000015.1"/>
</dbReference>
<reference evidence="3 4" key="1">
    <citation type="journal article" date="2023" name="Virus Evol.">
        <title>Computational host range prediction-The good, the bad, and the ugly.</title>
        <authorList>
            <person name="Howell A.A."/>
            <person name="Versoza C.J."/>
            <person name="Pfeifer S.P."/>
        </authorList>
    </citation>
    <scope>NUCLEOTIDE SEQUENCE [LARGE SCALE GENOMIC DNA]</scope>
    <source>
        <strain evidence="3 4">1610/1b</strain>
    </source>
</reference>
<sequence length="89" mass="9714">MKSATINPTTDTALPDEPPNAVTAGLDWARDDHAVSVVDDRGRKLARTMVEHTASGLRELRTFLSRHRVHEIAIERPDGPVVDTMLSAG</sequence>
<feature type="compositionally biased region" description="Polar residues" evidence="1">
    <location>
        <begin position="1"/>
        <end position="12"/>
    </location>
</feature>
<keyword evidence="4" id="KW-1185">Reference proteome</keyword>
<evidence type="ECO:0000313" key="4">
    <source>
        <dbReference type="Proteomes" id="UP001479933"/>
    </source>
</evidence>
<feature type="domain" description="Transposase IS110-like N-terminal" evidence="2">
    <location>
        <begin position="24"/>
        <end position="77"/>
    </location>
</feature>
<evidence type="ECO:0000259" key="2">
    <source>
        <dbReference type="Pfam" id="PF01548"/>
    </source>
</evidence>
<evidence type="ECO:0000313" key="3">
    <source>
        <dbReference type="EMBL" id="WYY06890.1"/>
    </source>
</evidence>
<evidence type="ECO:0000256" key="1">
    <source>
        <dbReference type="SAM" id="MobiDB-lite"/>
    </source>
</evidence>
<name>A0ABZ2TZL2_9ACTN</name>
<protein>
    <recommendedName>
        <fullName evidence="2">Transposase IS110-like N-terminal domain-containing protein</fullName>
    </recommendedName>
</protein>
<organism evidence="3 4">
    <name type="scientific">Gordonia hydrophobica</name>
    <dbReference type="NCBI Taxonomy" id="40516"/>
    <lineage>
        <taxon>Bacteria</taxon>
        <taxon>Bacillati</taxon>
        <taxon>Actinomycetota</taxon>
        <taxon>Actinomycetes</taxon>
        <taxon>Mycobacteriales</taxon>
        <taxon>Gordoniaceae</taxon>
        <taxon>Gordonia</taxon>
    </lineage>
</organism>
<dbReference type="Proteomes" id="UP001479933">
    <property type="component" value="Chromosome"/>
</dbReference>
<dbReference type="EMBL" id="CP136137">
    <property type="protein sequence ID" value="WYY06890.1"/>
    <property type="molecule type" value="Genomic_DNA"/>
</dbReference>